<dbReference type="CDD" id="cd11878">
    <property type="entry name" value="SH3_Bem1p_1"/>
    <property type="match status" value="1"/>
</dbReference>
<feature type="region of interest" description="Disordered" evidence="4">
    <location>
        <begin position="1"/>
        <end position="36"/>
    </location>
</feature>
<feature type="region of interest" description="Disordered" evidence="4">
    <location>
        <begin position="417"/>
        <end position="501"/>
    </location>
</feature>
<dbReference type="Gene3D" id="2.30.30.40">
    <property type="entry name" value="SH3 Domains"/>
    <property type="match status" value="2"/>
</dbReference>
<reference evidence="8 9" key="1">
    <citation type="submission" date="2019-10" db="EMBL/GenBank/DDBJ databases">
        <authorList>
            <person name="Palmer J.M."/>
        </authorList>
    </citation>
    <scope>NUCLEOTIDE SEQUENCE [LARGE SCALE GENOMIC DNA]</scope>
    <source>
        <strain evidence="8 9">TWF730</strain>
    </source>
</reference>
<dbReference type="Gene3D" id="3.10.20.90">
    <property type="entry name" value="Phosphatidylinositol 3-kinase Catalytic Subunit, Chain A, domain 1"/>
    <property type="match status" value="1"/>
</dbReference>
<dbReference type="SUPFAM" id="SSF50044">
    <property type="entry name" value="SH3-domain"/>
    <property type="match status" value="2"/>
</dbReference>
<evidence type="ECO:0000313" key="9">
    <source>
        <dbReference type="Proteomes" id="UP001373714"/>
    </source>
</evidence>
<keyword evidence="9" id="KW-1185">Reference proteome</keyword>
<dbReference type="Proteomes" id="UP001373714">
    <property type="component" value="Unassembled WGS sequence"/>
</dbReference>
<dbReference type="CDD" id="cd11879">
    <property type="entry name" value="SH3_Bem1p_2"/>
    <property type="match status" value="1"/>
</dbReference>
<dbReference type="CDD" id="cd06890">
    <property type="entry name" value="PX_Bem1p"/>
    <property type="match status" value="1"/>
</dbReference>
<evidence type="ECO:0000259" key="6">
    <source>
        <dbReference type="PROSITE" id="PS50195"/>
    </source>
</evidence>
<name>A0AAV9U5F1_9PEZI</name>
<dbReference type="PANTHER" id="PTHR15706:SF2">
    <property type="entry name" value="SH3 AND PX DOMAIN-CONTAINING PROTEIN 2A"/>
    <property type="match status" value="1"/>
</dbReference>
<dbReference type="GO" id="GO:0060090">
    <property type="term" value="F:molecular adaptor activity"/>
    <property type="evidence" value="ECO:0007669"/>
    <property type="project" value="UniProtKB-ARBA"/>
</dbReference>
<feature type="compositionally biased region" description="Basic and acidic residues" evidence="4">
    <location>
        <begin position="486"/>
        <end position="496"/>
    </location>
</feature>
<dbReference type="SUPFAM" id="SSF64268">
    <property type="entry name" value="PX domain"/>
    <property type="match status" value="1"/>
</dbReference>
<dbReference type="EMBL" id="JAVHNS010000016">
    <property type="protein sequence ID" value="KAK6333868.1"/>
    <property type="molecule type" value="Genomic_DNA"/>
</dbReference>
<dbReference type="AlphaFoldDB" id="A0AAV9U5F1"/>
<dbReference type="FunFam" id="3.30.1520.10:FF:000041">
    <property type="entry name" value="Protein kinase activator Bem1"/>
    <property type="match status" value="1"/>
</dbReference>
<dbReference type="GO" id="GO:0005938">
    <property type="term" value="C:cell cortex"/>
    <property type="evidence" value="ECO:0007669"/>
    <property type="project" value="UniProtKB-ARBA"/>
</dbReference>
<evidence type="ECO:0000313" key="8">
    <source>
        <dbReference type="EMBL" id="KAK6333868.1"/>
    </source>
</evidence>
<dbReference type="InterPro" id="IPR001452">
    <property type="entry name" value="SH3_domain"/>
</dbReference>
<gene>
    <name evidence="8" type="primary">BEM1</name>
    <name evidence="8" type="ORF">TWF730_004051</name>
</gene>
<proteinExistence type="predicted"/>
<dbReference type="SUPFAM" id="SSF54277">
    <property type="entry name" value="CAD &amp; PB1 domains"/>
    <property type="match status" value="1"/>
</dbReference>
<feature type="compositionally biased region" description="Low complexity" evidence="4">
    <location>
        <begin position="114"/>
        <end position="124"/>
    </location>
</feature>
<feature type="domain" description="PX" evidence="6">
    <location>
        <begin position="272"/>
        <end position="395"/>
    </location>
</feature>
<keyword evidence="2" id="KW-0677">Repeat</keyword>
<organism evidence="8 9">
    <name type="scientific">Orbilia blumenaviensis</name>
    <dbReference type="NCBI Taxonomy" id="1796055"/>
    <lineage>
        <taxon>Eukaryota</taxon>
        <taxon>Fungi</taxon>
        <taxon>Dikarya</taxon>
        <taxon>Ascomycota</taxon>
        <taxon>Pezizomycotina</taxon>
        <taxon>Orbiliomycetes</taxon>
        <taxon>Orbiliales</taxon>
        <taxon>Orbiliaceae</taxon>
        <taxon>Orbilia</taxon>
    </lineage>
</organism>
<evidence type="ECO:0000256" key="4">
    <source>
        <dbReference type="SAM" id="MobiDB-lite"/>
    </source>
</evidence>
<dbReference type="InterPro" id="IPR051228">
    <property type="entry name" value="NADPH_Oxidase/PX-Domain"/>
</dbReference>
<dbReference type="InterPro" id="IPR036028">
    <property type="entry name" value="SH3-like_dom_sf"/>
</dbReference>
<feature type="domain" description="SH3" evidence="5">
    <location>
        <begin position="36"/>
        <end position="96"/>
    </location>
</feature>
<dbReference type="Pfam" id="PF00018">
    <property type="entry name" value="SH3_1"/>
    <property type="match status" value="2"/>
</dbReference>
<dbReference type="PROSITE" id="PS50195">
    <property type="entry name" value="PX"/>
    <property type="match status" value="1"/>
</dbReference>
<feature type="compositionally biased region" description="Low complexity" evidence="4">
    <location>
        <begin position="429"/>
        <end position="447"/>
    </location>
</feature>
<dbReference type="GO" id="GO:1902494">
    <property type="term" value="C:catalytic complex"/>
    <property type="evidence" value="ECO:0007669"/>
    <property type="project" value="UniProtKB-ARBA"/>
</dbReference>
<dbReference type="InterPro" id="IPR036871">
    <property type="entry name" value="PX_dom_sf"/>
</dbReference>
<dbReference type="SMART" id="SM00312">
    <property type="entry name" value="PX"/>
    <property type="match status" value="1"/>
</dbReference>
<feature type="domain" description="SH3" evidence="5">
    <location>
        <begin position="142"/>
        <end position="204"/>
    </location>
</feature>
<dbReference type="InterPro" id="IPR035548">
    <property type="entry name" value="Bem1/Scd2_SH3_1"/>
</dbReference>
<dbReference type="InterPro" id="IPR035549">
    <property type="entry name" value="Bem1/Scd2_SH3_2"/>
</dbReference>
<dbReference type="InterPro" id="IPR053793">
    <property type="entry name" value="PB1-like"/>
</dbReference>
<dbReference type="Pfam" id="PF00787">
    <property type="entry name" value="PX"/>
    <property type="match status" value="1"/>
</dbReference>
<dbReference type="SMART" id="SM00326">
    <property type="entry name" value="SH3"/>
    <property type="match status" value="2"/>
</dbReference>
<dbReference type="PROSITE" id="PS51745">
    <property type="entry name" value="PB1"/>
    <property type="match status" value="1"/>
</dbReference>
<dbReference type="PROSITE" id="PS50002">
    <property type="entry name" value="SH3"/>
    <property type="match status" value="2"/>
</dbReference>
<dbReference type="GO" id="GO:0035091">
    <property type="term" value="F:phosphatidylinositol binding"/>
    <property type="evidence" value="ECO:0007669"/>
    <property type="project" value="InterPro"/>
</dbReference>
<dbReference type="InterPro" id="IPR001683">
    <property type="entry name" value="PX_dom"/>
</dbReference>
<evidence type="ECO:0000256" key="3">
    <source>
        <dbReference type="PROSITE-ProRule" id="PRU00192"/>
    </source>
</evidence>
<sequence>MFQGLRRSLKSDKGTNVQHIGSSPKSPPPKKINAPFGTQIIKATRDYKPVNPGELAFSKGDFFHVVSHEDDYYEVQNPITHAQGMVPANHFQNMGNGRESQGSTGSDNRKTDDSGYSGSSTLSDSMRERSHQPRKSISTKPGGPLYGIVVYDFHAERQDELQASAGEAIIVIAQSNSEWFLAKPIGRLGGPGLIPVSFIEIRDMATGLPVDNQEEAIAKAQVPKVEEWKRQAANYKNSSISLGKFEFGEPLPTSPGPEQPPMQHPQPIHEEEYLLAPISASVDSYAFESGRYWYLVRCQMEDGRIWHLCRYYEDFYDFQIALLKAFPREAGATGEQRVLPYMPGPVAYVTDSLSSQRRKSLDEYIKQLLKIMAVNHEISQCTLVRQLFAPRQGDLDVTDSVRGSTYSGSTYVAQQQQALAMQNSRDSHLSNVSSDSSPAPSRQSSRVDLGTNMRGNGSYPSILSPPPVQRAAVAQAMRSPNPTNGHTREIHMRSNSDMRPSQMARADSNLSAITAVSGNSASGAFIKIKVHYQDDLIAIRLPADIPLSHLQDKLEQRLETRLSCIQYRDEQTGEYYDIISDHDLNTAIQRNPKLVLSVS</sequence>
<keyword evidence="1 3" id="KW-0728">SH3 domain</keyword>
<evidence type="ECO:0000259" key="5">
    <source>
        <dbReference type="PROSITE" id="PS50002"/>
    </source>
</evidence>
<accession>A0AAV9U5F1</accession>
<protein>
    <submittedName>
        <fullName evidence="8">Bud emergence protein 1</fullName>
    </submittedName>
</protein>
<dbReference type="PANTHER" id="PTHR15706">
    <property type="entry name" value="SH3 MULTIPLE DOMAIN"/>
    <property type="match status" value="1"/>
</dbReference>
<evidence type="ECO:0000256" key="2">
    <source>
        <dbReference type="ARBA" id="ARBA00022737"/>
    </source>
</evidence>
<dbReference type="InterPro" id="IPR035550">
    <property type="entry name" value="Bem1/Scd2_PX"/>
</dbReference>
<feature type="compositionally biased region" description="Polar residues" evidence="4">
    <location>
        <begin position="90"/>
        <end position="106"/>
    </location>
</feature>
<evidence type="ECO:0000256" key="1">
    <source>
        <dbReference type="ARBA" id="ARBA00022443"/>
    </source>
</evidence>
<feature type="domain" description="PB1" evidence="7">
    <location>
        <begin position="525"/>
        <end position="599"/>
    </location>
</feature>
<evidence type="ECO:0000259" key="7">
    <source>
        <dbReference type="PROSITE" id="PS51745"/>
    </source>
</evidence>
<dbReference type="FunFam" id="2.30.30.40:FF:000093">
    <property type="entry name" value="Protein kinase activator Bem1"/>
    <property type="match status" value="1"/>
</dbReference>
<dbReference type="Gene3D" id="3.30.1520.10">
    <property type="entry name" value="Phox-like domain"/>
    <property type="match status" value="1"/>
</dbReference>
<feature type="region of interest" description="Disordered" evidence="4">
    <location>
        <begin position="88"/>
        <end position="140"/>
    </location>
</feature>
<comment type="caution">
    <text evidence="8">The sequence shown here is derived from an EMBL/GenBank/DDBJ whole genome shotgun (WGS) entry which is preliminary data.</text>
</comment>
<dbReference type="GO" id="GO:0030427">
    <property type="term" value="C:site of polarized growth"/>
    <property type="evidence" value="ECO:0007669"/>
    <property type="project" value="UniProtKB-ARBA"/>
</dbReference>
<dbReference type="GO" id="GO:0051130">
    <property type="term" value="P:positive regulation of cellular component organization"/>
    <property type="evidence" value="ECO:0007669"/>
    <property type="project" value="UniProtKB-ARBA"/>
</dbReference>